<organism evidence="2 3">
    <name type="scientific">Actinocrinis puniceicyclus</name>
    <dbReference type="NCBI Taxonomy" id="977794"/>
    <lineage>
        <taxon>Bacteria</taxon>
        <taxon>Bacillati</taxon>
        <taxon>Actinomycetota</taxon>
        <taxon>Actinomycetes</taxon>
        <taxon>Catenulisporales</taxon>
        <taxon>Actinospicaceae</taxon>
        <taxon>Actinocrinis</taxon>
    </lineage>
</organism>
<dbReference type="InterPro" id="IPR034660">
    <property type="entry name" value="DinB/YfiT-like"/>
</dbReference>
<dbReference type="SUPFAM" id="SSF109854">
    <property type="entry name" value="DinB/YfiT-like putative metalloenzymes"/>
    <property type="match status" value="1"/>
</dbReference>
<dbReference type="AlphaFoldDB" id="A0A8J7WUM5"/>
<dbReference type="Proteomes" id="UP000677913">
    <property type="component" value="Unassembled WGS sequence"/>
</dbReference>
<protein>
    <submittedName>
        <fullName evidence="2">Maleylpyruvate isomerase family mycothiol-dependent enzyme</fullName>
    </submittedName>
</protein>
<evidence type="ECO:0000313" key="2">
    <source>
        <dbReference type="EMBL" id="MBS2966090.1"/>
    </source>
</evidence>
<dbReference type="InterPro" id="IPR017517">
    <property type="entry name" value="Maleyloyr_isom"/>
</dbReference>
<dbReference type="InterPro" id="IPR024344">
    <property type="entry name" value="MDMPI_metal-binding"/>
</dbReference>
<dbReference type="NCBIfam" id="TIGR03083">
    <property type="entry name" value="maleylpyruvate isomerase family mycothiol-dependent enzyme"/>
    <property type="match status" value="1"/>
</dbReference>
<dbReference type="GO" id="GO:0016853">
    <property type="term" value="F:isomerase activity"/>
    <property type="evidence" value="ECO:0007669"/>
    <property type="project" value="UniProtKB-KW"/>
</dbReference>
<dbReference type="Pfam" id="PF11716">
    <property type="entry name" value="MDMPI_N"/>
    <property type="match status" value="1"/>
</dbReference>
<gene>
    <name evidence="2" type="ORF">KGA66_23800</name>
</gene>
<keyword evidence="3" id="KW-1185">Reference proteome</keyword>
<reference evidence="2" key="1">
    <citation type="submission" date="2021-04" db="EMBL/GenBank/DDBJ databases">
        <title>Genome based classification of Actinospica acidithermotolerans sp. nov., an actinobacterium isolated from an Indonesian hot spring.</title>
        <authorList>
            <person name="Kusuma A.B."/>
            <person name="Putra K.E."/>
            <person name="Nafisah S."/>
            <person name="Loh J."/>
            <person name="Nouioui I."/>
            <person name="Goodfellow M."/>
        </authorList>
    </citation>
    <scope>NUCLEOTIDE SEQUENCE</scope>
    <source>
        <strain evidence="2">DSM 45618</strain>
    </source>
</reference>
<proteinExistence type="predicted"/>
<sequence>MSIDEFYCSVRLRIRALIDDLPSEAHAAPVPACPGWRVRDVVAHLAATAEDAVAGRLAGVPDEQHTADQVARFRDLALEEVLGRWEAAAPGFERVIAERGIWAGAADIVSHEHDIRGAVGRPGARDSEAVRAVSDWLLRFKPPVPLTVEVEDARFELGGPPPDALTLRTTRWEAVRWRTGRRSRAQMAAMDWSDDPAAVLDHLAVFGPAAHDLIE</sequence>
<name>A0A8J7WUM5_9ACTN</name>
<keyword evidence="2" id="KW-0413">Isomerase</keyword>
<evidence type="ECO:0000313" key="3">
    <source>
        <dbReference type="Proteomes" id="UP000677913"/>
    </source>
</evidence>
<dbReference type="RefSeq" id="WP_211470824.1">
    <property type="nucleotide sequence ID" value="NZ_JAGSXH010000121.1"/>
</dbReference>
<dbReference type="GO" id="GO:0046872">
    <property type="term" value="F:metal ion binding"/>
    <property type="evidence" value="ECO:0007669"/>
    <property type="project" value="InterPro"/>
</dbReference>
<feature type="domain" description="Mycothiol-dependent maleylpyruvate isomerase metal-binding" evidence="1">
    <location>
        <begin position="13"/>
        <end position="106"/>
    </location>
</feature>
<comment type="caution">
    <text evidence="2">The sequence shown here is derived from an EMBL/GenBank/DDBJ whole genome shotgun (WGS) entry which is preliminary data.</text>
</comment>
<evidence type="ECO:0000259" key="1">
    <source>
        <dbReference type="Pfam" id="PF11716"/>
    </source>
</evidence>
<dbReference type="EMBL" id="JAGSXH010000121">
    <property type="protein sequence ID" value="MBS2966090.1"/>
    <property type="molecule type" value="Genomic_DNA"/>
</dbReference>
<accession>A0A8J7WUM5</accession>